<dbReference type="EMBL" id="JAROCA020000001">
    <property type="protein sequence ID" value="MDY0405674.1"/>
    <property type="molecule type" value="Genomic_DNA"/>
</dbReference>
<dbReference type="Proteomes" id="UP001228376">
    <property type="component" value="Unassembled WGS sequence"/>
</dbReference>
<protein>
    <submittedName>
        <fullName evidence="2">ECF transporter S component</fullName>
    </submittedName>
</protein>
<feature type="transmembrane region" description="Helical" evidence="1">
    <location>
        <begin position="65"/>
        <end position="86"/>
    </location>
</feature>
<feature type="transmembrane region" description="Helical" evidence="1">
    <location>
        <begin position="33"/>
        <end position="59"/>
    </location>
</feature>
<proteinExistence type="predicted"/>
<evidence type="ECO:0000313" key="2">
    <source>
        <dbReference type="EMBL" id="MDY0405674.1"/>
    </source>
</evidence>
<name>A0ABU5CIM8_9BACI</name>
<keyword evidence="1" id="KW-1133">Transmembrane helix</keyword>
<evidence type="ECO:0000313" key="3">
    <source>
        <dbReference type="Proteomes" id="UP001228376"/>
    </source>
</evidence>
<sequence length="176" mass="19775">MNVYKLTLLAIFAALGVAGRLVLVYVPNVQPASALIIVCGLMLGPLSAVILAFLIAFLSNMLLGVGIWTIWQIFAWSLIGLISGWIGKYPRKIPLIIMMLFGIFCGYFYGFVISLTSYQITGQFFLAYYLAGLPYDTYHAIGNAVFILLLYPILQRFTKKYAKHRFPIQDTNMNKE</sequence>
<organism evidence="2 3">
    <name type="scientific">Tigheibacillus jepli</name>
    <dbReference type="NCBI Taxonomy" id="3035914"/>
    <lineage>
        <taxon>Bacteria</taxon>
        <taxon>Bacillati</taxon>
        <taxon>Bacillota</taxon>
        <taxon>Bacilli</taxon>
        <taxon>Bacillales</taxon>
        <taxon>Bacillaceae</taxon>
        <taxon>Tigheibacillus</taxon>
    </lineage>
</organism>
<evidence type="ECO:0000256" key="1">
    <source>
        <dbReference type="SAM" id="Phobius"/>
    </source>
</evidence>
<keyword evidence="1" id="KW-0472">Membrane</keyword>
<dbReference type="InterPro" id="IPR009825">
    <property type="entry name" value="ECF_substrate-spec-like"/>
</dbReference>
<comment type="caution">
    <text evidence="2">The sequence shown here is derived from an EMBL/GenBank/DDBJ whole genome shotgun (WGS) entry which is preliminary data.</text>
</comment>
<dbReference type="Pfam" id="PF07155">
    <property type="entry name" value="ECF-ribofla_trS"/>
    <property type="match status" value="1"/>
</dbReference>
<accession>A0ABU5CIM8</accession>
<gene>
    <name evidence="2" type="ORF">P5G51_009960</name>
</gene>
<reference evidence="2 3" key="1">
    <citation type="submission" date="2023-10" db="EMBL/GenBank/DDBJ databases">
        <title>179-bfca-hs.</title>
        <authorList>
            <person name="Miliotis G."/>
            <person name="Sengupta P."/>
            <person name="Hameed A."/>
            <person name="Chuvochina M."/>
            <person name="Mcdonagh F."/>
            <person name="Simpson A.C."/>
            <person name="Singh N.K."/>
            <person name="Rekha P.D."/>
            <person name="Raman K."/>
            <person name="Hugenholtz P."/>
            <person name="Venkateswaran K."/>
        </authorList>
    </citation>
    <scope>NUCLEOTIDE SEQUENCE [LARGE SCALE GENOMIC DNA]</scope>
    <source>
        <strain evidence="2 3">179-BFC-A-HS</strain>
    </source>
</reference>
<dbReference type="Gene3D" id="1.10.1760.20">
    <property type="match status" value="1"/>
</dbReference>
<feature type="transmembrane region" description="Helical" evidence="1">
    <location>
        <begin position="137"/>
        <end position="154"/>
    </location>
</feature>
<feature type="transmembrane region" description="Helical" evidence="1">
    <location>
        <begin position="93"/>
        <end position="117"/>
    </location>
</feature>
<keyword evidence="3" id="KW-1185">Reference proteome</keyword>
<dbReference type="RefSeq" id="WP_306065104.1">
    <property type="nucleotide sequence ID" value="NZ_JAROCA020000001.1"/>
</dbReference>
<keyword evidence="1" id="KW-0812">Transmembrane</keyword>
<feature type="transmembrane region" description="Helical" evidence="1">
    <location>
        <begin position="6"/>
        <end position="26"/>
    </location>
</feature>